<sequence>MTDVFDHAPQVWNAAQLRAALKDLPDDTPIHIGVAEDPGDFGGYRESVLVDAHHVENWWPATGTTPERAEKEKALTLFADWTPGEYDLLD</sequence>
<accession>A0ABW2X9R9</accession>
<dbReference type="EMBL" id="JBHTGL010000008">
    <property type="protein sequence ID" value="MFD0629616.1"/>
    <property type="molecule type" value="Genomic_DNA"/>
</dbReference>
<keyword evidence="2" id="KW-1185">Reference proteome</keyword>
<dbReference type="Proteomes" id="UP001596915">
    <property type="component" value="Unassembled WGS sequence"/>
</dbReference>
<gene>
    <name evidence="1" type="ORF">ACFQ2K_50395</name>
</gene>
<name>A0ABW2X9R9_9ACTN</name>
<comment type="caution">
    <text evidence="1">The sequence shown here is derived from an EMBL/GenBank/DDBJ whole genome shotgun (WGS) entry which is preliminary data.</text>
</comment>
<organism evidence="1 2">
    <name type="scientific">Streptomyces sanglieri</name>
    <dbReference type="NCBI Taxonomy" id="193460"/>
    <lineage>
        <taxon>Bacteria</taxon>
        <taxon>Bacillati</taxon>
        <taxon>Actinomycetota</taxon>
        <taxon>Actinomycetes</taxon>
        <taxon>Kitasatosporales</taxon>
        <taxon>Streptomycetaceae</taxon>
        <taxon>Streptomyces</taxon>
    </lineage>
</organism>
<evidence type="ECO:0000313" key="1">
    <source>
        <dbReference type="EMBL" id="MFD0629616.1"/>
    </source>
</evidence>
<evidence type="ECO:0000313" key="2">
    <source>
        <dbReference type="Proteomes" id="UP001596915"/>
    </source>
</evidence>
<reference evidence="2" key="1">
    <citation type="journal article" date="2019" name="Int. J. Syst. Evol. Microbiol.">
        <title>The Global Catalogue of Microorganisms (GCM) 10K type strain sequencing project: providing services to taxonomists for standard genome sequencing and annotation.</title>
        <authorList>
            <consortium name="The Broad Institute Genomics Platform"/>
            <consortium name="The Broad Institute Genome Sequencing Center for Infectious Disease"/>
            <person name="Wu L."/>
            <person name="Ma J."/>
        </authorList>
    </citation>
    <scope>NUCLEOTIDE SEQUENCE [LARGE SCALE GENOMIC DNA]</scope>
    <source>
        <strain evidence="2">JCM 12607</strain>
    </source>
</reference>
<dbReference type="InterPro" id="IPR045772">
    <property type="entry name" value="DUF6225"/>
</dbReference>
<dbReference type="Pfam" id="PF19735">
    <property type="entry name" value="DUF6225"/>
    <property type="match status" value="1"/>
</dbReference>
<proteinExistence type="predicted"/>
<protein>
    <submittedName>
        <fullName evidence="1">DUF6225 family protein</fullName>
    </submittedName>
</protein>